<accession>A0ABW3HQY2</accession>
<evidence type="ECO:0000256" key="1">
    <source>
        <dbReference type="ARBA" id="ARBA00023015"/>
    </source>
</evidence>
<dbReference type="Gene3D" id="1.10.10.60">
    <property type="entry name" value="Homeodomain-like"/>
    <property type="match status" value="1"/>
</dbReference>
<evidence type="ECO:0000256" key="3">
    <source>
        <dbReference type="ARBA" id="ARBA00023163"/>
    </source>
</evidence>
<dbReference type="SUPFAM" id="SSF51215">
    <property type="entry name" value="Regulatory protein AraC"/>
    <property type="match status" value="1"/>
</dbReference>
<keyword evidence="6" id="KW-1185">Reference proteome</keyword>
<dbReference type="PROSITE" id="PS01124">
    <property type="entry name" value="HTH_ARAC_FAMILY_2"/>
    <property type="match status" value="1"/>
</dbReference>
<feature type="domain" description="HTH araC/xylS-type" evidence="4">
    <location>
        <begin position="160"/>
        <end position="262"/>
    </location>
</feature>
<organism evidence="5 6">
    <name type="scientific">Paenibacillus chungangensis</name>
    <dbReference type="NCBI Taxonomy" id="696535"/>
    <lineage>
        <taxon>Bacteria</taxon>
        <taxon>Bacillati</taxon>
        <taxon>Bacillota</taxon>
        <taxon>Bacilli</taxon>
        <taxon>Bacillales</taxon>
        <taxon>Paenibacillaceae</taxon>
        <taxon>Paenibacillus</taxon>
    </lineage>
</organism>
<evidence type="ECO:0000256" key="2">
    <source>
        <dbReference type="ARBA" id="ARBA00023125"/>
    </source>
</evidence>
<dbReference type="InterPro" id="IPR009057">
    <property type="entry name" value="Homeodomain-like_sf"/>
</dbReference>
<dbReference type="RefSeq" id="WP_377564281.1">
    <property type="nucleotide sequence ID" value="NZ_JBHTJZ010000012.1"/>
</dbReference>
<gene>
    <name evidence="5" type="ORF">ACFQ2I_11235</name>
</gene>
<reference evidence="6" key="1">
    <citation type="journal article" date="2019" name="Int. J. Syst. Evol. Microbiol.">
        <title>The Global Catalogue of Microorganisms (GCM) 10K type strain sequencing project: providing services to taxonomists for standard genome sequencing and annotation.</title>
        <authorList>
            <consortium name="The Broad Institute Genomics Platform"/>
            <consortium name="The Broad Institute Genome Sequencing Center for Infectious Disease"/>
            <person name="Wu L."/>
            <person name="Ma J."/>
        </authorList>
    </citation>
    <scope>NUCLEOTIDE SEQUENCE [LARGE SCALE GENOMIC DNA]</scope>
    <source>
        <strain evidence="6">CCUG 59129</strain>
    </source>
</reference>
<name>A0ABW3HQY2_9BACL</name>
<dbReference type="PANTHER" id="PTHR43280">
    <property type="entry name" value="ARAC-FAMILY TRANSCRIPTIONAL REGULATOR"/>
    <property type="match status" value="1"/>
</dbReference>
<dbReference type="InterPro" id="IPR018060">
    <property type="entry name" value="HTH_AraC"/>
</dbReference>
<dbReference type="PANTHER" id="PTHR43280:SF2">
    <property type="entry name" value="HTH-TYPE TRANSCRIPTIONAL REGULATOR EXSA"/>
    <property type="match status" value="1"/>
</dbReference>
<dbReference type="Proteomes" id="UP001596989">
    <property type="component" value="Unassembled WGS sequence"/>
</dbReference>
<dbReference type="EMBL" id="JBHTJZ010000012">
    <property type="protein sequence ID" value="MFD0959967.1"/>
    <property type="molecule type" value="Genomic_DNA"/>
</dbReference>
<protein>
    <submittedName>
        <fullName evidence="5">Helix-turn-helix domain-containing protein</fullName>
    </submittedName>
</protein>
<dbReference type="Pfam" id="PF12833">
    <property type="entry name" value="HTH_18"/>
    <property type="match status" value="1"/>
</dbReference>
<keyword evidence="1" id="KW-0805">Transcription regulation</keyword>
<evidence type="ECO:0000313" key="5">
    <source>
        <dbReference type="EMBL" id="MFD0959967.1"/>
    </source>
</evidence>
<dbReference type="InterPro" id="IPR018062">
    <property type="entry name" value="HTH_AraC-typ_CS"/>
</dbReference>
<keyword evidence="3" id="KW-0804">Transcription</keyword>
<sequence length="265" mass="31199">MENTINTICLKAHNFWSSKAQFELDKDIYSTWTVFAVEEGRFAYQIGEKSGEAGYGDLVICPPNQWFHRRTIEPLTFHYIHYDIETNSPEVVQPPLPSGTVTIWDTARLSSCYDYLRRITDRSDSIAMQWKQHLFQDIIHLYQIEQALRHTHQLSASTVHDDMLWARDYIKRKAFGQVSMRNLADELNITPVQLTRRFRADFRMTPTEYLTKIRIERVCCLLEETTRTIDEIAQMVGYENGFYLSRVFSHHKAMSPSAYRKMRIV</sequence>
<dbReference type="SUPFAM" id="SSF46689">
    <property type="entry name" value="Homeodomain-like"/>
    <property type="match status" value="2"/>
</dbReference>
<keyword evidence="2" id="KW-0238">DNA-binding</keyword>
<dbReference type="InterPro" id="IPR037923">
    <property type="entry name" value="HTH-like"/>
</dbReference>
<dbReference type="PROSITE" id="PS00041">
    <property type="entry name" value="HTH_ARAC_FAMILY_1"/>
    <property type="match status" value="1"/>
</dbReference>
<comment type="caution">
    <text evidence="5">The sequence shown here is derived from an EMBL/GenBank/DDBJ whole genome shotgun (WGS) entry which is preliminary data.</text>
</comment>
<proteinExistence type="predicted"/>
<evidence type="ECO:0000259" key="4">
    <source>
        <dbReference type="PROSITE" id="PS01124"/>
    </source>
</evidence>
<evidence type="ECO:0000313" key="6">
    <source>
        <dbReference type="Proteomes" id="UP001596989"/>
    </source>
</evidence>
<dbReference type="SMART" id="SM00342">
    <property type="entry name" value="HTH_ARAC"/>
    <property type="match status" value="1"/>
</dbReference>